<name>A0A0G4F4D5_9ALVE</name>
<sequence>MNVATGGSSAGAVGVYFGKSSWSSPVVVSSSLLDGVIGFRINGQANNQLGREVAGNFDVNNDGIKDILMPAFMDGTGTLHVFFGKSSSTFSGTYSVTDIDGSIGFSLKGVTTSSEGSVDLLEETPCCSFLHLFMRCTQASSGIVGLDIKNALPVTEEEIACMNDAENSGDFLVDESSEAIIES</sequence>
<protein>
    <submittedName>
        <fullName evidence="1">Uncharacterized protein</fullName>
    </submittedName>
</protein>
<dbReference type="SUPFAM" id="SSF69318">
    <property type="entry name" value="Integrin alpha N-terminal domain"/>
    <property type="match status" value="1"/>
</dbReference>
<dbReference type="EMBL" id="CDMZ01000105">
    <property type="protein sequence ID" value="CEM06738.1"/>
    <property type="molecule type" value="Genomic_DNA"/>
</dbReference>
<dbReference type="Gene3D" id="2.130.10.130">
    <property type="entry name" value="Integrin alpha, N-terminal"/>
    <property type="match status" value="1"/>
</dbReference>
<dbReference type="AlphaFoldDB" id="A0A0G4F4D5"/>
<dbReference type="VEuPathDB" id="CryptoDB:Cvel_15044"/>
<proteinExistence type="predicted"/>
<reference evidence="1" key="1">
    <citation type="submission" date="2014-11" db="EMBL/GenBank/DDBJ databases">
        <authorList>
            <person name="Otto D Thomas"/>
            <person name="Naeem Raeece"/>
        </authorList>
    </citation>
    <scope>NUCLEOTIDE SEQUENCE</scope>
</reference>
<dbReference type="InterPro" id="IPR028994">
    <property type="entry name" value="Integrin_alpha_N"/>
</dbReference>
<evidence type="ECO:0000313" key="1">
    <source>
        <dbReference type="EMBL" id="CEM06738.1"/>
    </source>
</evidence>
<organism evidence="1">
    <name type="scientific">Chromera velia CCMP2878</name>
    <dbReference type="NCBI Taxonomy" id="1169474"/>
    <lineage>
        <taxon>Eukaryota</taxon>
        <taxon>Sar</taxon>
        <taxon>Alveolata</taxon>
        <taxon>Colpodellida</taxon>
        <taxon>Chromeraceae</taxon>
        <taxon>Chromera</taxon>
    </lineage>
</organism>
<gene>
    <name evidence="1" type="ORF">Cvel_15044</name>
</gene>
<accession>A0A0G4F4D5</accession>